<keyword evidence="1" id="KW-1133">Transmembrane helix</keyword>
<sequence length="152" mass="17042">MPEPRIELIPARADEDASLQTFDLTPGALHASPHCSLHSPAHQNHTRRAVLYILTNERSTWFGGWRTGGEQGLVRDVDRADVGMAVDIEIVRRAAVFLRNGVFVSVFVRFPFASAFSLPFPVLPFSLPLLFMSNVVITRLLNGREALTVWFR</sequence>
<dbReference type="EMBL" id="JARKIE010000191">
    <property type="protein sequence ID" value="KAJ7668963.1"/>
    <property type="molecule type" value="Genomic_DNA"/>
</dbReference>
<dbReference type="AlphaFoldDB" id="A0AAD7CXF1"/>
<comment type="caution">
    <text evidence="2">The sequence shown here is derived from an EMBL/GenBank/DDBJ whole genome shotgun (WGS) entry which is preliminary data.</text>
</comment>
<organism evidence="2 3">
    <name type="scientific">Mycena rosella</name>
    <name type="common">Pink bonnet</name>
    <name type="synonym">Agaricus rosellus</name>
    <dbReference type="NCBI Taxonomy" id="1033263"/>
    <lineage>
        <taxon>Eukaryota</taxon>
        <taxon>Fungi</taxon>
        <taxon>Dikarya</taxon>
        <taxon>Basidiomycota</taxon>
        <taxon>Agaricomycotina</taxon>
        <taxon>Agaricomycetes</taxon>
        <taxon>Agaricomycetidae</taxon>
        <taxon>Agaricales</taxon>
        <taxon>Marasmiineae</taxon>
        <taxon>Mycenaceae</taxon>
        <taxon>Mycena</taxon>
    </lineage>
</organism>
<reference evidence="2" key="1">
    <citation type="submission" date="2023-03" db="EMBL/GenBank/DDBJ databases">
        <title>Massive genome expansion in bonnet fungi (Mycena s.s.) driven by repeated elements and novel gene families across ecological guilds.</title>
        <authorList>
            <consortium name="Lawrence Berkeley National Laboratory"/>
            <person name="Harder C.B."/>
            <person name="Miyauchi S."/>
            <person name="Viragh M."/>
            <person name="Kuo A."/>
            <person name="Thoen E."/>
            <person name="Andreopoulos B."/>
            <person name="Lu D."/>
            <person name="Skrede I."/>
            <person name="Drula E."/>
            <person name="Henrissat B."/>
            <person name="Morin E."/>
            <person name="Kohler A."/>
            <person name="Barry K."/>
            <person name="LaButti K."/>
            <person name="Morin E."/>
            <person name="Salamov A."/>
            <person name="Lipzen A."/>
            <person name="Mereny Z."/>
            <person name="Hegedus B."/>
            <person name="Baldrian P."/>
            <person name="Stursova M."/>
            <person name="Weitz H."/>
            <person name="Taylor A."/>
            <person name="Grigoriev I.V."/>
            <person name="Nagy L.G."/>
            <person name="Martin F."/>
            <person name="Kauserud H."/>
        </authorList>
    </citation>
    <scope>NUCLEOTIDE SEQUENCE</scope>
    <source>
        <strain evidence="2">CBHHK067</strain>
    </source>
</reference>
<keyword evidence="1" id="KW-0812">Transmembrane</keyword>
<evidence type="ECO:0000313" key="3">
    <source>
        <dbReference type="Proteomes" id="UP001221757"/>
    </source>
</evidence>
<protein>
    <submittedName>
        <fullName evidence="2">Uncharacterized protein</fullName>
    </submittedName>
</protein>
<keyword evidence="3" id="KW-1185">Reference proteome</keyword>
<name>A0AAD7CXF1_MYCRO</name>
<feature type="transmembrane region" description="Helical" evidence="1">
    <location>
        <begin position="122"/>
        <end position="142"/>
    </location>
</feature>
<dbReference type="Proteomes" id="UP001221757">
    <property type="component" value="Unassembled WGS sequence"/>
</dbReference>
<evidence type="ECO:0000313" key="2">
    <source>
        <dbReference type="EMBL" id="KAJ7668963.1"/>
    </source>
</evidence>
<accession>A0AAD7CXF1</accession>
<evidence type="ECO:0000256" key="1">
    <source>
        <dbReference type="SAM" id="Phobius"/>
    </source>
</evidence>
<gene>
    <name evidence="2" type="ORF">B0H17DRAFT_1209842</name>
</gene>
<keyword evidence="1" id="KW-0472">Membrane</keyword>
<proteinExistence type="predicted"/>